<dbReference type="AlphaFoldDB" id="A0A345E0K2"/>
<dbReference type="EMBL" id="CP031150">
    <property type="protein sequence ID" value="AXG05724.1"/>
    <property type="molecule type" value="Genomic_DNA"/>
</dbReference>
<dbReference type="Proteomes" id="UP000253273">
    <property type="component" value="Chromosome"/>
</dbReference>
<sequence>MVQSAAAYAGVLVLLTVGVAALLAGEFFDGVGYLIPAGGVLALLAVGGLTAAIARAGTPATAEEG</sequence>
<reference evidence="2 5" key="2">
    <citation type="submission" date="2018-07" db="EMBL/GenBank/DDBJ databases">
        <title>Genome sequences of Haloplanus sp. CBA1113.</title>
        <authorList>
            <person name="Kim Y.B."/>
            <person name="Roh S.W."/>
        </authorList>
    </citation>
    <scope>NUCLEOTIDE SEQUENCE [LARGE SCALE GENOMIC DNA]</scope>
    <source>
        <strain evidence="2 5">CBA1113</strain>
    </source>
</reference>
<dbReference type="RefSeq" id="WP_114584873.1">
    <property type="nucleotide sequence ID" value="NZ_CP031148.1"/>
</dbReference>
<accession>A0A345EA38</accession>
<accession>A0A345E0K2</accession>
<reference evidence="3 4" key="1">
    <citation type="submission" date="2018-07" db="EMBL/GenBank/DDBJ databases">
        <title>Genome sequences of Haloplanus sp. CBA1112.</title>
        <authorList>
            <person name="Kim Y.B."/>
            <person name="Roh S.W."/>
        </authorList>
    </citation>
    <scope>NUCLEOTIDE SEQUENCE [LARGE SCALE GENOMIC DNA]</scope>
    <source>
        <strain evidence="3 4">CBA1112</strain>
    </source>
</reference>
<evidence type="ECO:0000313" key="2">
    <source>
        <dbReference type="EMBL" id="AXG05724.1"/>
    </source>
</evidence>
<feature type="transmembrane region" description="Helical" evidence="1">
    <location>
        <begin position="34"/>
        <end position="54"/>
    </location>
</feature>
<organism evidence="2 5">
    <name type="scientific">Haloplanus rubicundus</name>
    <dbReference type="NCBI Taxonomy" id="1547898"/>
    <lineage>
        <taxon>Archaea</taxon>
        <taxon>Methanobacteriati</taxon>
        <taxon>Methanobacteriota</taxon>
        <taxon>Stenosarchaea group</taxon>
        <taxon>Halobacteria</taxon>
        <taxon>Halobacteriales</taxon>
        <taxon>Haloferacaceae</taxon>
        <taxon>Haloplanus</taxon>
    </lineage>
</organism>
<gene>
    <name evidence="3" type="ORF">DU484_03835</name>
    <name evidence="2" type="ORF">DU500_04320</name>
</gene>
<evidence type="ECO:0000313" key="3">
    <source>
        <dbReference type="EMBL" id="AXG09060.1"/>
    </source>
</evidence>
<dbReference type="KEGG" id="haq:DU484_03835"/>
<name>A0A345E0K2_9EURY</name>
<dbReference type="KEGG" id="haj:DU500_04320"/>
<keyword evidence="1" id="KW-0472">Membrane</keyword>
<evidence type="ECO:0000256" key="1">
    <source>
        <dbReference type="SAM" id="Phobius"/>
    </source>
</evidence>
<dbReference type="GeneID" id="37286079"/>
<evidence type="ECO:0000313" key="5">
    <source>
        <dbReference type="Proteomes" id="UP000253273"/>
    </source>
</evidence>
<protein>
    <submittedName>
        <fullName evidence="2">Uncharacterized protein</fullName>
    </submittedName>
</protein>
<keyword evidence="1" id="KW-0812">Transmembrane</keyword>
<proteinExistence type="predicted"/>
<keyword evidence="1" id="KW-1133">Transmembrane helix</keyword>
<keyword evidence="5" id="KW-1185">Reference proteome</keyword>
<evidence type="ECO:0000313" key="4">
    <source>
        <dbReference type="Proteomes" id="UP000252985"/>
    </source>
</evidence>
<dbReference type="EMBL" id="CP031148">
    <property type="protein sequence ID" value="AXG09060.1"/>
    <property type="molecule type" value="Genomic_DNA"/>
</dbReference>
<dbReference type="Proteomes" id="UP000252985">
    <property type="component" value="Chromosome"/>
</dbReference>